<dbReference type="Gene3D" id="1.10.510.10">
    <property type="entry name" value="Transferase(Phosphotransferase) domain 1"/>
    <property type="match status" value="2"/>
</dbReference>
<dbReference type="Proteomes" id="UP000006727">
    <property type="component" value="Chromosome 17"/>
</dbReference>
<evidence type="ECO:0000313" key="4">
    <source>
        <dbReference type="EnsemblPlants" id="Pp3c17_8610V3.1"/>
    </source>
</evidence>
<dbReference type="Gramene" id="Pp3c17_8610V3.1">
    <property type="protein sequence ID" value="Pp3c17_8610V3.1"/>
    <property type="gene ID" value="Pp3c17_8610"/>
</dbReference>
<dbReference type="EMBL" id="ABEU02000017">
    <property type="protein sequence ID" value="PNR35966.1"/>
    <property type="molecule type" value="Genomic_DNA"/>
</dbReference>
<evidence type="ECO:0000256" key="1">
    <source>
        <dbReference type="SAM" id="MobiDB-lite"/>
    </source>
</evidence>
<proteinExistence type="predicted"/>
<name>A0A2K1J367_PHYPA</name>
<dbReference type="InterPro" id="IPR051681">
    <property type="entry name" value="Ser/Thr_Kinases-Pseudokinases"/>
</dbReference>
<sequence length="450" mass="51616">MPSLSSSMKEQFELAQGARDSLPEAELDCHRRVINLCNAQTVDQSSNIAECGELWREKFIRLSSEYFPDVGGIQLKFLSELCIAACNSEKFFLSVARNQWIRTIIKSEKAPQELFSPTSTEKECRILRSNITIHSNILPCDPFWRKMQETRDDSSNCVHFPCVIFMEAIQEKKTLTQKLVEWRMKKVACEFGHHGFGGAVDGNSTEDPPRVTWKGGRFVGKDRRRSCSQRSDNTDPRVEPLNDADDADDAELSIVEHLSHPHIVYSFGVSHSTDKRSIFMEEMDSDLNQLIVEKVRDNGNAPPFSHHDSVDILLQLAKAMAYTHGKDVVHGGLKPENIYVTPETLKWHKNKEEIIYYPKALDVYSFGIAAFEVLTGEKPYDRPRIRDKVIYDNLRPHLRENCRKMSRNFLNDERLISLVESCWQGDPFKRPSFDKIVKDLIDIHTALILV</sequence>
<dbReference type="GO" id="GO:0004672">
    <property type="term" value="F:protein kinase activity"/>
    <property type="evidence" value="ECO:0000318"/>
    <property type="project" value="GO_Central"/>
</dbReference>
<evidence type="ECO:0000313" key="5">
    <source>
        <dbReference type="Proteomes" id="UP000006727"/>
    </source>
</evidence>
<dbReference type="GO" id="GO:0007165">
    <property type="term" value="P:signal transduction"/>
    <property type="evidence" value="ECO:0000318"/>
    <property type="project" value="GO_Central"/>
</dbReference>
<dbReference type="GO" id="GO:0005524">
    <property type="term" value="F:ATP binding"/>
    <property type="evidence" value="ECO:0007669"/>
    <property type="project" value="InterPro"/>
</dbReference>
<dbReference type="InterPro" id="IPR011009">
    <property type="entry name" value="Kinase-like_dom_sf"/>
</dbReference>
<dbReference type="InParanoid" id="A0A2K1J367"/>
<dbReference type="PROSITE" id="PS50011">
    <property type="entry name" value="PROTEIN_KINASE_DOM"/>
    <property type="match status" value="1"/>
</dbReference>
<reference evidence="3 5" key="2">
    <citation type="journal article" date="2018" name="Plant J.">
        <title>The Physcomitrella patens chromosome-scale assembly reveals moss genome structure and evolution.</title>
        <authorList>
            <person name="Lang D."/>
            <person name="Ullrich K.K."/>
            <person name="Murat F."/>
            <person name="Fuchs J."/>
            <person name="Jenkins J."/>
            <person name="Haas F.B."/>
            <person name="Piednoel M."/>
            <person name="Gundlach H."/>
            <person name="Van Bel M."/>
            <person name="Meyberg R."/>
            <person name="Vives C."/>
            <person name="Morata J."/>
            <person name="Symeonidi A."/>
            <person name="Hiss M."/>
            <person name="Muchero W."/>
            <person name="Kamisugi Y."/>
            <person name="Saleh O."/>
            <person name="Blanc G."/>
            <person name="Decker E.L."/>
            <person name="van Gessel N."/>
            <person name="Grimwood J."/>
            <person name="Hayes R.D."/>
            <person name="Graham S.W."/>
            <person name="Gunter L.E."/>
            <person name="McDaniel S.F."/>
            <person name="Hoernstein S.N.W."/>
            <person name="Larsson A."/>
            <person name="Li F.W."/>
            <person name="Perroud P.F."/>
            <person name="Phillips J."/>
            <person name="Ranjan P."/>
            <person name="Rokshar D.S."/>
            <person name="Rothfels C.J."/>
            <person name="Schneider L."/>
            <person name="Shu S."/>
            <person name="Stevenson D.W."/>
            <person name="Thummler F."/>
            <person name="Tillich M."/>
            <person name="Villarreal Aguilar J.C."/>
            <person name="Widiez T."/>
            <person name="Wong G.K."/>
            <person name="Wymore A."/>
            <person name="Zhang Y."/>
            <person name="Zimmer A.D."/>
            <person name="Quatrano R.S."/>
            <person name="Mayer K.F.X."/>
            <person name="Goodstein D."/>
            <person name="Casacuberta J.M."/>
            <person name="Vandepoele K."/>
            <person name="Reski R."/>
            <person name="Cuming A.C."/>
            <person name="Tuskan G.A."/>
            <person name="Maumus F."/>
            <person name="Salse J."/>
            <person name="Schmutz J."/>
            <person name="Rensing S.A."/>
        </authorList>
    </citation>
    <scope>NUCLEOTIDE SEQUENCE [LARGE SCALE GENOMIC DNA]</scope>
    <source>
        <strain evidence="4 5">cv. Gransden 2004</strain>
    </source>
</reference>
<reference evidence="4" key="3">
    <citation type="submission" date="2020-12" db="UniProtKB">
        <authorList>
            <consortium name="EnsemblPlants"/>
        </authorList>
    </citation>
    <scope>IDENTIFICATION</scope>
</reference>
<organism evidence="3">
    <name type="scientific">Physcomitrium patens</name>
    <name type="common">Spreading-leaved earth moss</name>
    <name type="synonym">Physcomitrella patens</name>
    <dbReference type="NCBI Taxonomy" id="3218"/>
    <lineage>
        <taxon>Eukaryota</taxon>
        <taxon>Viridiplantae</taxon>
        <taxon>Streptophyta</taxon>
        <taxon>Embryophyta</taxon>
        <taxon>Bryophyta</taxon>
        <taxon>Bryophytina</taxon>
        <taxon>Bryopsida</taxon>
        <taxon>Funariidae</taxon>
        <taxon>Funariales</taxon>
        <taxon>Funariaceae</taxon>
        <taxon>Physcomitrium</taxon>
    </lineage>
</organism>
<evidence type="ECO:0000313" key="3">
    <source>
        <dbReference type="EMBL" id="PNR35966.1"/>
    </source>
</evidence>
<accession>A0A2K1J367</accession>
<gene>
    <name evidence="3" type="ORF">PHYPA_021816</name>
</gene>
<dbReference type="GO" id="GO:0005737">
    <property type="term" value="C:cytoplasm"/>
    <property type="evidence" value="ECO:0000318"/>
    <property type="project" value="GO_Central"/>
</dbReference>
<feature type="region of interest" description="Disordered" evidence="1">
    <location>
        <begin position="222"/>
        <end position="244"/>
    </location>
</feature>
<dbReference type="Pfam" id="PF07714">
    <property type="entry name" value="PK_Tyr_Ser-Thr"/>
    <property type="match status" value="1"/>
</dbReference>
<dbReference type="InterPro" id="IPR000719">
    <property type="entry name" value="Prot_kinase_dom"/>
</dbReference>
<keyword evidence="5" id="KW-1185">Reference proteome</keyword>
<protein>
    <recommendedName>
        <fullName evidence="2">Protein kinase domain-containing protein</fullName>
    </recommendedName>
</protein>
<dbReference type="PaxDb" id="3218-PP1S202_103V6.1"/>
<dbReference type="SUPFAM" id="SSF56112">
    <property type="entry name" value="Protein kinase-like (PK-like)"/>
    <property type="match status" value="1"/>
</dbReference>
<dbReference type="PANTHER" id="PTHR44329">
    <property type="entry name" value="SERINE/THREONINE-PROTEIN KINASE TNNI3K-RELATED"/>
    <property type="match status" value="1"/>
</dbReference>
<feature type="domain" description="Protein kinase" evidence="2">
    <location>
        <begin position="185"/>
        <end position="450"/>
    </location>
</feature>
<dbReference type="InterPro" id="IPR001245">
    <property type="entry name" value="Ser-Thr/Tyr_kinase_cat_dom"/>
</dbReference>
<evidence type="ECO:0000259" key="2">
    <source>
        <dbReference type="PROSITE" id="PS50011"/>
    </source>
</evidence>
<dbReference type="AlphaFoldDB" id="A0A2K1J367"/>
<reference evidence="3 5" key="1">
    <citation type="journal article" date="2008" name="Science">
        <title>The Physcomitrella genome reveals evolutionary insights into the conquest of land by plants.</title>
        <authorList>
            <person name="Rensing S."/>
            <person name="Lang D."/>
            <person name="Zimmer A."/>
            <person name="Terry A."/>
            <person name="Salamov A."/>
            <person name="Shapiro H."/>
            <person name="Nishiyama T."/>
            <person name="Perroud P.-F."/>
            <person name="Lindquist E."/>
            <person name="Kamisugi Y."/>
            <person name="Tanahashi T."/>
            <person name="Sakakibara K."/>
            <person name="Fujita T."/>
            <person name="Oishi K."/>
            <person name="Shin-I T."/>
            <person name="Kuroki Y."/>
            <person name="Toyoda A."/>
            <person name="Suzuki Y."/>
            <person name="Hashimoto A."/>
            <person name="Yamaguchi K."/>
            <person name="Sugano A."/>
            <person name="Kohara Y."/>
            <person name="Fujiyama A."/>
            <person name="Anterola A."/>
            <person name="Aoki S."/>
            <person name="Ashton N."/>
            <person name="Barbazuk W.B."/>
            <person name="Barker E."/>
            <person name="Bennetzen J."/>
            <person name="Bezanilla M."/>
            <person name="Blankenship R."/>
            <person name="Cho S.H."/>
            <person name="Dutcher S."/>
            <person name="Estelle M."/>
            <person name="Fawcett J.A."/>
            <person name="Gundlach H."/>
            <person name="Hanada K."/>
            <person name="Heyl A."/>
            <person name="Hicks K.A."/>
            <person name="Hugh J."/>
            <person name="Lohr M."/>
            <person name="Mayer K."/>
            <person name="Melkozernov A."/>
            <person name="Murata T."/>
            <person name="Nelson D."/>
            <person name="Pils B."/>
            <person name="Prigge M."/>
            <person name="Reiss B."/>
            <person name="Renner T."/>
            <person name="Rombauts S."/>
            <person name="Rushton P."/>
            <person name="Sanderfoot A."/>
            <person name="Schween G."/>
            <person name="Shiu S.-H."/>
            <person name="Stueber K."/>
            <person name="Theodoulou F.L."/>
            <person name="Tu H."/>
            <person name="Van de Peer Y."/>
            <person name="Verrier P.J."/>
            <person name="Waters E."/>
            <person name="Wood A."/>
            <person name="Yang L."/>
            <person name="Cove D."/>
            <person name="Cuming A."/>
            <person name="Hasebe M."/>
            <person name="Lucas S."/>
            <person name="Mishler D.B."/>
            <person name="Reski R."/>
            <person name="Grigoriev I."/>
            <person name="Quatrano R.S."/>
            <person name="Boore J.L."/>
        </authorList>
    </citation>
    <scope>NUCLEOTIDE SEQUENCE [LARGE SCALE GENOMIC DNA]</scope>
    <source>
        <strain evidence="4 5">cv. Gransden 2004</strain>
    </source>
</reference>
<dbReference type="PANTHER" id="PTHR44329:SF260">
    <property type="entry name" value="PROTEIN KINASE DOMAIN-CONTAINING PROTEIN"/>
    <property type="match status" value="1"/>
</dbReference>
<dbReference type="Pfam" id="PF00069">
    <property type="entry name" value="Pkinase"/>
    <property type="match status" value="1"/>
</dbReference>
<dbReference type="EnsemblPlants" id="Pp3c17_8610V3.1">
    <property type="protein sequence ID" value="Pp3c17_8610V3.1"/>
    <property type="gene ID" value="Pp3c17_8610"/>
</dbReference>